<accession>A0A9W4XBL3</accession>
<comment type="subcellular location">
    <subcellularLocation>
        <location evidence="3">Chromosome</location>
        <location evidence="3">Centromere</location>
        <location evidence="3">Kinetochore</location>
    </subcellularLocation>
    <subcellularLocation>
        <location evidence="2">Cytoplasm</location>
        <location evidence="2">Cytoskeleton</location>
        <location evidence="2">Spindle</location>
    </subcellularLocation>
    <subcellularLocation>
        <location evidence="1">Nucleus</location>
    </subcellularLocation>
</comment>
<evidence type="ECO:0000256" key="12">
    <source>
        <dbReference type="ARBA" id="ARBA00023054"/>
    </source>
</evidence>
<evidence type="ECO:0000256" key="10">
    <source>
        <dbReference type="ARBA" id="ARBA00022829"/>
    </source>
</evidence>
<dbReference type="GO" id="GO:0000278">
    <property type="term" value="P:mitotic cell cycle"/>
    <property type="evidence" value="ECO:0007669"/>
    <property type="project" value="InterPro"/>
</dbReference>
<keyword evidence="12" id="KW-0175">Coiled coil</keyword>
<dbReference type="GO" id="GO:0005874">
    <property type="term" value="C:microtubule"/>
    <property type="evidence" value="ECO:0007669"/>
    <property type="project" value="UniProtKB-KW"/>
</dbReference>
<keyword evidence="14" id="KW-0539">Nucleus</keyword>
<organism evidence="20 21">
    <name type="scientific">Candida verbasci</name>
    <dbReference type="NCBI Taxonomy" id="1227364"/>
    <lineage>
        <taxon>Eukaryota</taxon>
        <taxon>Fungi</taxon>
        <taxon>Dikarya</taxon>
        <taxon>Ascomycota</taxon>
        <taxon>Saccharomycotina</taxon>
        <taxon>Pichiomycetes</taxon>
        <taxon>Debaryomycetaceae</taxon>
        <taxon>Candida/Lodderomyces clade</taxon>
        <taxon>Candida</taxon>
    </lineage>
</organism>
<proteinExistence type="inferred from homology"/>
<keyword evidence="7" id="KW-0132">Cell division</keyword>
<evidence type="ECO:0000256" key="3">
    <source>
        <dbReference type="ARBA" id="ARBA00004629"/>
    </source>
</evidence>
<dbReference type="PANTHER" id="PTHR28216:SF1">
    <property type="entry name" value="DASH COMPLEX SUBUNIT DUO1"/>
    <property type="match status" value="1"/>
</dbReference>
<keyword evidence="16" id="KW-0137">Centromere</keyword>
<evidence type="ECO:0000256" key="8">
    <source>
        <dbReference type="ARBA" id="ARBA00022701"/>
    </source>
</evidence>
<name>A0A9W4XBL3_9ASCO</name>
<evidence type="ECO:0000313" key="20">
    <source>
        <dbReference type="EMBL" id="CAI5759602.1"/>
    </source>
</evidence>
<evidence type="ECO:0000256" key="13">
    <source>
        <dbReference type="ARBA" id="ARBA00023212"/>
    </source>
</evidence>
<evidence type="ECO:0000256" key="9">
    <source>
        <dbReference type="ARBA" id="ARBA00022776"/>
    </source>
</evidence>
<evidence type="ECO:0000256" key="4">
    <source>
        <dbReference type="ARBA" id="ARBA00005366"/>
    </source>
</evidence>
<dbReference type="InterPro" id="IPR013960">
    <property type="entry name" value="DASH_Duo1"/>
</dbReference>
<gene>
    <name evidence="20" type="ORF">CANVERA_P4113</name>
</gene>
<dbReference type="GO" id="GO:0051301">
    <property type="term" value="P:cell division"/>
    <property type="evidence" value="ECO:0007669"/>
    <property type="project" value="UniProtKB-KW"/>
</dbReference>
<evidence type="ECO:0000256" key="14">
    <source>
        <dbReference type="ARBA" id="ARBA00023242"/>
    </source>
</evidence>
<dbReference type="GO" id="GO:0007059">
    <property type="term" value="P:chromosome segregation"/>
    <property type="evidence" value="ECO:0007669"/>
    <property type="project" value="UniProtKB-KW"/>
</dbReference>
<evidence type="ECO:0000256" key="1">
    <source>
        <dbReference type="ARBA" id="ARBA00004123"/>
    </source>
</evidence>
<evidence type="ECO:0000256" key="19">
    <source>
        <dbReference type="SAM" id="MobiDB-lite"/>
    </source>
</evidence>
<evidence type="ECO:0000256" key="6">
    <source>
        <dbReference type="ARBA" id="ARBA00022490"/>
    </source>
</evidence>
<evidence type="ECO:0000256" key="18">
    <source>
        <dbReference type="ARBA" id="ARBA00044358"/>
    </source>
</evidence>
<keyword evidence="11" id="KW-0995">Kinetochore</keyword>
<keyword evidence="8" id="KW-0493">Microtubule</keyword>
<evidence type="ECO:0000256" key="2">
    <source>
        <dbReference type="ARBA" id="ARBA00004186"/>
    </source>
</evidence>
<dbReference type="AlphaFoldDB" id="A0A9W4XBL3"/>
<dbReference type="GO" id="GO:0042729">
    <property type="term" value="C:DASH complex"/>
    <property type="evidence" value="ECO:0007669"/>
    <property type="project" value="InterPro"/>
</dbReference>
<evidence type="ECO:0000256" key="16">
    <source>
        <dbReference type="ARBA" id="ARBA00023328"/>
    </source>
</evidence>
<reference evidence="20" key="1">
    <citation type="submission" date="2022-12" db="EMBL/GenBank/DDBJ databases">
        <authorList>
            <person name="Brejova B."/>
        </authorList>
    </citation>
    <scope>NUCLEOTIDE SEQUENCE</scope>
</reference>
<comment type="similarity">
    <text evidence="4">Belongs to the DASH complex DUO1 family.</text>
</comment>
<evidence type="ECO:0000256" key="7">
    <source>
        <dbReference type="ARBA" id="ARBA00022618"/>
    </source>
</evidence>
<dbReference type="Pfam" id="PF08651">
    <property type="entry name" value="DASH_Duo1"/>
    <property type="match status" value="1"/>
</dbReference>
<sequence>MSVSPNSRDSALQKEYESLKEINLTLSGLLSTIRKVENDIDLFNSSTNNTIILMNKWQKILNDSNITKEMLNDKSYVPGEDDERDDDEENELRKLESKLSSINDENQKLNHQLQEQISRKEISINRARERKRRLGL</sequence>
<keyword evidence="10" id="KW-0159">Chromosome partition</keyword>
<dbReference type="GO" id="GO:0072686">
    <property type="term" value="C:mitotic spindle"/>
    <property type="evidence" value="ECO:0007669"/>
    <property type="project" value="InterPro"/>
</dbReference>
<dbReference type="OrthoDB" id="5599235at2759"/>
<dbReference type="Proteomes" id="UP001152885">
    <property type="component" value="Unassembled WGS sequence"/>
</dbReference>
<evidence type="ECO:0000256" key="15">
    <source>
        <dbReference type="ARBA" id="ARBA00023306"/>
    </source>
</evidence>
<keyword evidence="5" id="KW-0158">Chromosome</keyword>
<keyword evidence="6" id="KW-0963">Cytoplasm</keyword>
<evidence type="ECO:0000313" key="21">
    <source>
        <dbReference type="Proteomes" id="UP001152885"/>
    </source>
</evidence>
<comment type="caution">
    <text evidence="20">The sequence shown here is derived from an EMBL/GenBank/DDBJ whole genome shotgun (WGS) entry which is preliminary data.</text>
</comment>
<keyword evidence="13" id="KW-0206">Cytoskeleton</keyword>
<keyword evidence="21" id="KW-1185">Reference proteome</keyword>
<evidence type="ECO:0000256" key="5">
    <source>
        <dbReference type="ARBA" id="ARBA00022454"/>
    </source>
</evidence>
<feature type="region of interest" description="Disordered" evidence="19">
    <location>
        <begin position="70"/>
        <end position="91"/>
    </location>
</feature>
<dbReference type="EMBL" id="CANTUO010000004">
    <property type="protein sequence ID" value="CAI5759602.1"/>
    <property type="molecule type" value="Genomic_DNA"/>
</dbReference>
<evidence type="ECO:0000256" key="11">
    <source>
        <dbReference type="ARBA" id="ARBA00022838"/>
    </source>
</evidence>
<keyword evidence="9" id="KW-0498">Mitosis</keyword>
<feature type="compositionally biased region" description="Acidic residues" evidence="19">
    <location>
        <begin position="79"/>
        <end position="90"/>
    </location>
</feature>
<keyword evidence="15" id="KW-0131">Cell cycle</keyword>
<dbReference type="PANTHER" id="PTHR28216">
    <property type="entry name" value="DASH COMPLEX SUBUNIT DUO1"/>
    <property type="match status" value="1"/>
</dbReference>
<evidence type="ECO:0000256" key="17">
    <source>
        <dbReference type="ARBA" id="ARBA00044152"/>
    </source>
</evidence>
<protein>
    <recommendedName>
        <fullName evidence="17">DASH complex subunit DUO1</fullName>
    </recommendedName>
    <alternativeName>
        <fullName evidence="18">Outer kinetochore protein DUO1</fullName>
    </alternativeName>
</protein>